<name>X1JJ82_9ZZZZ</name>
<organism evidence="1">
    <name type="scientific">marine sediment metagenome</name>
    <dbReference type="NCBI Taxonomy" id="412755"/>
    <lineage>
        <taxon>unclassified sequences</taxon>
        <taxon>metagenomes</taxon>
        <taxon>ecological metagenomes</taxon>
    </lineage>
</organism>
<evidence type="ECO:0000313" key="1">
    <source>
        <dbReference type="EMBL" id="GAH69798.1"/>
    </source>
</evidence>
<feature type="non-terminal residue" evidence="1">
    <location>
        <position position="1"/>
    </location>
</feature>
<gene>
    <name evidence="1" type="ORF">S03H2_45285</name>
</gene>
<protein>
    <submittedName>
        <fullName evidence="1">Uncharacterized protein</fullName>
    </submittedName>
</protein>
<comment type="caution">
    <text evidence="1">The sequence shown here is derived from an EMBL/GenBank/DDBJ whole genome shotgun (WGS) entry which is preliminary data.</text>
</comment>
<reference evidence="1" key="1">
    <citation type="journal article" date="2014" name="Front. Microbiol.">
        <title>High frequency of phylogenetically diverse reductive dehalogenase-homologous genes in deep subseafloor sedimentary metagenomes.</title>
        <authorList>
            <person name="Kawai M."/>
            <person name="Futagami T."/>
            <person name="Toyoda A."/>
            <person name="Takaki Y."/>
            <person name="Nishi S."/>
            <person name="Hori S."/>
            <person name="Arai W."/>
            <person name="Tsubouchi T."/>
            <person name="Morono Y."/>
            <person name="Uchiyama I."/>
            <person name="Ito T."/>
            <person name="Fujiyama A."/>
            <person name="Inagaki F."/>
            <person name="Takami H."/>
        </authorList>
    </citation>
    <scope>NUCLEOTIDE SEQUENCE</scope>
    <source>
        <strain evidence="1">Expedition CK06-06</strain>
    </source>
</reference>
<dbReference type="AlphaFoldDB" id="X1JJ82"/>
<sequence>GKAFDNGRSGCLGSDGSLYLTGAADGAGWPVKNAHQEMFAGGGGKWGNGDCILARFRPAQATEQRAPADAGKPRR</sequence>
<dbReference type="EMBL" id="BARU01028369">
    <property type="protein sequence ID" value="GAH69798.1"/>
    <property type="molecule type" value="Genomic_DNA"/>
</dbReference>
<proteinExistence type="predicted"/>
<accession>X1JJ82</accession>